<keyword evidence="1" id="KW-0732">Signal</keyword>
<evidence type="ECO:0000256" key="1">
    <source>
        <dbReference type="SAM" id="SignalP"/>
    </source>
</evidence>
<reference evidence="2 3" key="1">
    <citation type="submission" date="2021-06" db="EMBL/GenBank/DDBJ databases">
        <title>Caerostris extrusa draft genome.</title>
        <authorList>
            <person name="Kono N."/>
            <person name="Arakawa K."/>
        </authorList>
    </citation>
    <scope>NUCLEOTIDE SEQUENCE [LARGE SCALE GENOMIC DNA]</scope>
</reference>
<name>A0AAV4RG56_CAEEX</name>
<keyword evidence="3" id="KW-1185">Reference proteome</keyword>
<accession>A0AAV4RG56</accession>
<dbReference type="Proteomes" id="UP001054945">
    <property type="component" value="Unassembled WGS sequence"/>
</dbReference>
<comment type="caution">
    <text evidence="2">The sequence shown here is derived from an EMBL/GenBank/DDBJ whole genome shotgun (WGS) entry which is preliminary data.</text>
</comment>
<organism evidence="2 3">
    <name type="scientific">Caerostris extrusa</name>
    <name type="common">Bark spider</name>
    <name type="synonym">Caerostris bankana</name>
    <dbReference type="NCBI Taxonomy" id="172846"/>
    <lineage>
        <taxon>Eukaryota</taxon>
        <taxon>Metazoa</taxon>
        <taxon>Ecdysozoa</taxon>
        <taxon>Arthropoda</taxon>
        <taxon>Chelicerata</taxon>
        <taxon>Arachnida</taxon>
        <taxon>Araneae</taxon>
        <taxon>Araneomorphae</taxon>
        <taxon>Entelegynae</taxon>
        <taxon>Araneoidea</taxon>
        <taxon>Araneidae</taxon>
        <taxon>Caerostris</taxon>
    </lineage>
</organism>
<sequence length="59" mass="6512">MAYLGIICSLLAMSIAAKCAPIPQETVDLTYTFDETTLYWPTHQKFELVVISNESASGK</sequence>
<evidence type="ECO:0000313" key="3">
    <source>
        <dbReference type="Proteomes" id="UP001054945"/>
    </source>
</evidence>
<gene>
    <name evidence="2" type="ORF">CEXT_181451</name>
</gene>
<dbReference type="EMBL" id="BPLR01007918">
    <property type="protein sequence ID" value="GIY20670.1"/>
    <property type="molecule type" value="Genomic_DNA"/>
</dbReference>
<feature type="signal peptide" evidence="1">
    <location>
        <begin position="1"/>
        <end position="19"/>
    </location>
</feature>
<protein>
    <submittedName>
        <fullName evidence="2">Uncharacterized protein</fullName>
    </submittedName>
</protein>
<dbReference type="AlphaFoldDB" id="A0AAV4RG56"/>
<proteinExistence type="predicted"/>
<feature type="chain" id="PRO_5043741590" evidence="1">
    <location>
        <begin position="20"/>
        <end position="59"/>
    </location>
</feature>
<feature type="non-terminal residue" evidence="2">
    <location>
        <position position="59"/>
    </location>
</feature>
<evidence type="ECO:0000313" key="2">
    <source>
        <dbReference type="EMBL" id="GIY20670.1"/>
    </source>
</evidence>